<dbReference type="EMBL" id="DAASVT010000013">
    <property type="protein sequence ID" value="HAE7230456.1"/>
    <property type="molecule type" value="Genomic_DNA"/>
</dbReference>
<evidence type="ECO:0000313" key="22">
    <source>
        <dbReference type="EMBL" id="HAF1331290.1"/>
    </source>
</evidence>
<evidence type="ECO:0000313" key="21">
    <source>
        <dbReference type="EMBL" id="HAE9710246.1"/>
    </source>
</evidence>
<dbReference type="EMBL" id="DAARCU010000022">
    <property type="protein sequence ID" value="HAE1899687.1"/>
    <property type="molecule type" value="Genomic_DNA"/>
</dbReference>
<evidence type="ECO:0000313" key="17">
    <source>
        <dbReference type="EMBL" id="HAE7173991.1"/>
    </source>
</evidence>
<comment type="caution">
    <text evidence="5">The sequence shown here is derived from an EMBL/GenBank/DDBJ whole genome shotgun (WGS) entry which is preliminary data.</text>
</comment>
<evidence type="ECO:0000313" key="2">
    <source>
        <dbReference type="EMBL" id="HAE1899687.1"/>
    </source>
</evidence>
<sequence length="57" mass="6334">MPLIVNIYIYILNILIGSYCTVFYASLFGAVTGSMVLDMEIKYDSEIKRNGSASGDY</sequence>
<keyword evidence="1" id="KW-0472">Membrane</keyword>
<dbReference type="EMBL" id="DAASGX010000041">
    <property type="protein sequence ID" value="HAE5477298.1"/>
    <property type="molecule type" value="Genomic_DNA"/>
</dbReference>
<evidence type="ECO:0000313" key="15">
    <source>
        <dbReference type="EMBL" id="HAE5477298.1"/>
    </source>
</evidence>
<dbReference type="EMBL" id="DAARKS010000020">
    <property type="protein sequence ID" value="HAE2873522.1"/>
    <property type="molecule type" value="Genomic_DNA"/>
</dbReference>
<evidence type="ECO:0000313" key="5">
    <source>
        <dbReference type="EMBL" id="HAE3186565.1"/>
    </source>
</evidence>
<dbReference type="EMBL" id="DAASVH010000036">
    <property type="protein sequence ID" value="HAE7173991.1"/>
    <property type="molecule type" value="Genomic_DNA"/>
</dbReference>
<evidence type="ECO:0000313" key="13">
    <source>
        <dbReference type="EMBL" id="HAE5258766.1"/>
    </source>
</evidence>
<evidence type="ECO:0000313" key="4">
    <source>
        <dbReference type="EMBL" id="HAE2873522.1"/>
    </source>
</evidence>
<dbReference type="EMBL" id="DAARWJ010000160">
    <property type="protein sequence ID" value="HAE4219354.1"/>
    <property type="molecule type" value="Genomic_DNA"/>
</dbReference>
<dbReference type="EMBL" id="DAASHA010000024">
    <property type="protein sequence ID" value="HAE5490880.1"/>
    <property type="molecule type" value="Genomic_DNA"/>
</dbReference>
<dbReference type="EMBL" id="DAASBX010000042">
    <property type="protein sequence ID" value="HAE4872666.1"/>
    <property type="molecule type" value="Genomic_DNA"/>
</dbReference>
<evidence type="ECO:0000313" key="10">
    <source>
        <dbReference type="EMBL" id="HAE4437921.1"/>
    </source>
</evidence>
<evidence type="ECO:0000313" key="7">
    <source>
        <dbReference type="EMBL" id="HAE3726183.1"/>
    </source>
</evidence>
<name>A0A729IQ90_SALEB</name>
<evidence type="ECO:0000313" key="20">
    <source>
        <dbReference type="EMBL" id="HAE9639957.1"/>
    </source>
</evidence>
<evidence type="ECO:0000313" key="16">
    <source>
        <dbReference type="EMBL" id="HAE5490880.1"/>
    </source>
</evidence>
<accession>A0A729IQ90</accession>
<gene>
    <name evidence="3" type="ORF">G3226_004384</name>
    <name evidence="4" type="ORF">G3379_003955</name>
    <name evidence="6" type="ORF">G3942_002225</name>
    <name evidence="5" type="ORF">G3943_003148</name>
    <name evidence="2" type="ORF">G3V27_002288</name>
    <name evidence="8" type="ORF">G4A93_003323</name>
    <name evidence="9" type="ORF">G4B54_004765</name>
    <name evidence="7" type="ORF">G4B91_003410</name>
    <name evidence="11" type="ORF">G4C86_002549</name>
    <name evidence="10" type="ORF">G4C89_003590</name>
    <name evidence="12" type="ORF">G4G15_002964</name>
    <name evidence="13" type="ORF">G4H52_003711</name>
    <name evidence="14" type="ORF">G4H54_003094</name>
    <name evidence="15" type="ORF">G4H67_003791</name>
    <name evidence="16" type="ORF">G4H69_003482</name>
    <name evidence="17" type="ORF">G4O44_004041</name>
    <name evidence="18" type="ORF">G4O61_004109</name>
    <name evidence="19" type="ORF">G4W04_003374</name>
    <name evidence="20" type="ORF">G4W08_003388</name>
    <name evidence="21" type="ORF">G4X24_003746</name>
    <name evidence="23" type="ORF">G9295_003665</name>
    <name evidence="22" type="ORF">G9C50_002871</name>
</gene>
<protein>
    <submittedName>
        <fullName evidence="5">Uncharacterized protein</fullName>
    </submittedName>
</protein>
<reference evidence="5" key="2">
    <citation type="submission" date="2018-07" db="EMBL/GenBank/DDBJ databases">
        <authorList>
            <consortium name="NCBI Pathogen Detection Project"/>
        </authorList>
    </citation>
    <scope>NUCLEOTIDE SEQUENCE</scope>
    <source>
        <strain evidence="5">Salmonella enterica</strain>
    </source>
</reference>
<evidence type="ECO:0000313" key="19">
    <source>
        <dbReference type="EMBL" id="HAE9635214.1"/>
    </source>
</evidence>
<dbReference type="EMBL" id="DAARFL010000096">
    <property type="protein sequence ID" value="HAE2210844.1"/>
    <property type="molecule type" value="Genomic_DNA"/>
</dbReference>
<dbReference type="AlphaFoldDB" id="A0A729IQ90"/>
<dbReference type="EMBL" id="DAATQE010000058">
    <property type="protein sequence ID" value="HAE9710246.1"/>
    <property type="molecule type" value="Genomic_DNA"/>
</dbReference>
<dbReference type="EMBL" id="DAARTK010000042">
    <property type="protein sequence ID" value="HAE3867744.1"/>
    <property type="molecule type" value="Genomic_DNA"/>
</dbReference>
<evidence type="ECO:0000313" key="23">
    <source>
        <dbReference type="EMBL" id="HAF7678190.1"/>
    </source>
</evidence>
<evidence type="ECO:0000313" key="11">
    <source>
        <dbReference type="EMBL" id="HAE4473766.1"/>
    </source>
</evidence>
<dbReference type="EMBL" id="DAARSF010000025">
    <property type="protein sequence ID" value="HAE3726183.1"/>
    <property type="molecule type" value="Genomic_DNA"/>
</dbReference>
<dbReference type="EMBL" id="DAAUEG010000044">
    <property type="protein sequence ID" value="HAF1331290.1"/>
    <property type="molecule type" value="Genomic_DNA"/>
</dbReference>
<dbReference type="EMBL" id="DAATQP010000042">
    <property type="protein sequence ID" value="HAE9635214.1"/>
    <property type="molecule type" value="Genomic_DNA"/>
</dbReference>
<organism evidence="5">
    <name type="scientific">Salmonella enterica subsp. enterica serovar Java</name>
    <dbReference type="NCBI Taxonomy" id="224729"/>
    <lineage>
        <taxon>Bacteria</taxon>
        <taxon>Pseudomonadati</taxon>
        <taxon>Pseudomonadota</taxon>
        <taxon>Gammaproteobacteria</taxon>
        <taxon>Enterobacterales</taxon>
        <taxon>Enterobacteriaceae</taxon>
        <taxon>Salmonella</taxon>
    </lineage>
</organism>
<dbReference type="EMBL" id="DAATQS010000024">
    <property type="protein sequence ID" value="HAE9639957.1"/>
    <property type="molecule type" value="Genomic_DNA"/>
</dbReference>
<evidence type="ECO:0000313" key="9">
    <source>
        <dbReference type="EMBL" id="HAE4219354.1"/>
    </source>
</evidence>
<evidence type="ECO:0000313" key="14">
    <source>
        <dbReference type="EMBL" id="HAE5368723.1"/>
    </source>
</evidence>
<reference evidence="5" key="1">
    <citation type="journal article" date="2018" name="Genome Biol.">
        <title>SKESA: strategic k-mer extension for scrupulous assemblies.</title>
        <authorList>
            <person name="Souvorov A."/>
            <person name="Agarwala R."/>
            <person name="Lipman D.J."/>
        </authorList>
    </citation>
    <scope>NUCLEOTIDE SEQUENCE</scope>
    <source>
        <strain evidence="5">Salmonella enterica</strain>
    </source>
</reference>
<keyword evidence="1" id="KW-0812">Transmembrane</keyword>
<evidence type="ECO:0000313" key="12">
    <source>
        <dbReference type="EMBL" id="HAE4872666.1"/>
    </source>
</evidence>
<proteinExistence type="predicted"/>
<evidence type="ECO:0000313" key="8">
    <source>
        <dbReference type="EMBL" id="HAE3867744.1"/>
    </source>
</evidence>
<dbReference type="EMBL" id="DAAROF010000041">
    <property type="protein sequence ID" value="HAE3186565.1"/>
    <property type="molecule type" value="Genomic_DNA"/>
</dbReference>
<evidence type="ECO:0000313" key="6">
    <source>
        <dbReference type="EMBL" id="HAE3484107.1"/>
    </source>
</evidence>
<dbReference type="EMBL" id="DAASFC010000036">
    <property type="protein sequence ID" value="HAE5258766.1"/>
    <property type="molecule type" value="Genomic_DNA"/>
</dbReference>
<dbReference type="EMBL" id="DAASGA010000044">
    <property type="protein sequence ID" value="HAE5368723.1"/>
    <property type="molecule type" value="Genomic_DNA"/>
</dbReference>
<dbReference type="EMBL" id="DAARYN010000040">
    <property type="protein sequence ID" value="HAE4473766.1"/>
    <property type="molecule type" value="Genomic_DNA"/>
</dbReference>
<dbReference type="EMBL" id="DAARYD010000062">
    <property type="protein sequence ID" value="HAE4437921.1"/>
    <property type="molecule type" value="Genomic_DNA"/>
</dbReference>
<dbReference type="EMBL" id="DAAWFN010000044">
    <property type="protein sequence ID" value="HAF7678190.1"/>
    <property type="molecule type" value="Genomic_DNA"/>
</dbReference>
<keyword evidence="1" id="KW-1133">Transmembrane helix</keyword>
<feature type="transmembrane region" description="Helical" evidence="1">
    <location>
        <begin position="7"/>
        <end position="31"/>
    </location>
</feature>
<evidence type="ECO:0000313" key="3">
    <source>
        <dbReference type="EMBL" id="HAE2210844.1"/>
    </source>
</evidence>
<evidence type="ECO:0000256" key="1">
    <source>
        <dbReference type="SAM" id="Phobius"/>
    </source>
</evidence>
<dbReference type="EMBL" id="DAARQE010000037">
    <property type="protein sequence ID" value="HAE3484107.1"/>
    <property type="molecule type" value="Genomic_DNA"/>
</dbReference>
<evidence type="ECO:0000313" key="18">
    <source>
        <dbReference type="EMBL" id="HAE7230456.1"/>
    </source>
</evidence>